<reference evidence="1 2" key="1">
    <citation type="submission" date="2019-08" db="EMBL/GenBank/DDBJ databases">
        <title>Complete genome sequence of Candidatus Uab amorphum.</title>
        <authorList>
            <person name="Shiratori T."/>
            <person name="Suzuki S."/>
            <person name="Kakizawa Y."/>
            <person name="Ishida K."/>
        </authorList>
    </citation>
    <scope>NUCLEOTIDE SEQUENCE [LARGE SCALE GENOMIC DNA]</scope>
    <source>
        <strain evidence="1 2">SRT547</strain>
    </source>
</reference>
<dbReference type="AlphaFoldDB" id="A0A5S9F6A6"/>
<organism evidence="1 2">
    <name type="scientific">Uabimicrobium amorphum</name>
    <dbReference type="NCBI Taxonomy" id="2596890"/>
    <lineage>
        <taxon>Bacteria</taxon>
        <taxon>Pseudomonadati</taxon>
        <taxon>Planctomycetota</taxon>
        <taxon>Candidatus Uabimicrobiia</taxon>
        <taxon>Candidatus Uabimicrobiales</taxon>
        <taxon>Candidatus Uabimicrobiaceae</taxon>
        <taxon>Candidatus Uabimicrobium</taxon>
    </lineage>
</organism>
<dbReference type="KEGG" id="uam:UABAM_06112"/>
<accession>A0A5S9F6A6</accession>
<dbReference type="Proteomes" id="UP000326354">
    <property type="component" value="Chromosome"/>
</dbReference>
<proteinExistence type="predicted"/>
<gene>
    <name evidence="1" type="ORF">UABAM_06112</name>
</gene>
<evidence type="ECO:0000313" key="1">
    <source>
        <dbReference type="EMBL" id="BBM87697.1"/>
    </source>
</evidence>
<dbReference type="EMBL" id="AP019860">
    <property type="protein sequence ID" value="BBM87697.1"/>
    <property type="molecule type" value="Genomic_DNA"/>
</dbReference>
<keyword evidence="2" id="KW-1185">Reference proteome</keyword>
<evidence type="ECO:0000313" key="2">
    <source>
        <dbReference type="Proteomes" id="UP000326354"/>
    </source>
</evidence>
<name>A0A5S9F6A6_UABAM</name>
<sequence length="983" mass="110771">MKIKIMGTVVVIISIFLLFFLKCDSQEKEKQKSDFDYFKTKANELSFDAEKIKEFINKDIITLSYNGDVKGALGTLWDGAGSKEEKNALEEKLLAYSEKQNPKDKSQSNTNVKKYKMKIVHRLLLPTGKGNKDTEVFTGHIGRFVGNIHSVKVPLCGKTAITIRAEKEYTTEFSTIGSIGEEIIFTISQPNGKSIEVRRELWNATNNVGPCIPLKGDRHDFVVLPCRISNYVLEKECMRQKAAGMEKTETYKHYKAILEYVNVSDRITEKIEKEEKVRATFVQPKIIFLSKYAIPKKWGGPAYSLDLRLNKACFTSEKSINAYKAELMRSFYESGAEHAFLKEWTGRPVTSAFDIFTRIRDDFPNRPAIRLKTIHEALTHFAKNNQQEGFIDFKSHRLGDNKTLSQIKVSRTTNNHWLITGDKLNKELLQILKNDGQDIPVKEGKLFATMGQVNQAALMIENALLAADLDEITPPDYLLETAMNIGKTKIFVPGTIYKMHNKKTGGQGIFKFKETDKKLSVEFKVWGSRISIPGSLVITEKARKEAIDFCSYWYNEHRIYNDKVSLIIPGPMYKNLKENKRAKYTKNSQKTMNEVTLKGTKTIAIKVNGKNTKFPVLIAKAKNADIIILDNPHLPLINFDRAEYISTTLKCKLTDSKGVGIKNAEIKMSGTGITATTAVDGTFLLPPAPNKVYGKVQMQVTCNGENYGKVMVDLSSPGLETVKISIPRKRIKIAWLMPKEKTKVNNLKISKEVRRHILHHMADARCIAVPERMISSGFDKEIAFFSFDVKTGYMCAVSENGLHLSTTNVKDARSQILNQVHEAYSKIKNLPSHTDGLKESFRKSSEKLLQESGLSPEAADAVNSVVDIVLETELEVSTIDTLHMYRGSLAAKYSYSGHRVNQEDKTDHKLAIKNTLRDMEVWAHACDLFSGIDDPTGGFASDFVENIVNKTFVGPISGERARKMFKYGYLAAVRGLDKHFGDK</sequence>
<protein>
    <submittedName>
        <fullName evidence="1">Uncharacterized protein</fullName>
    </submittedName>
</protein>
<dbReference type="RefSeq" id="WP_151971702.1">
    <property type="nucleotide sequence ID" value="NZ_AP019860.1"/>
</dbReference>